<feature type="compositionally biased region" description="Polar residues" evidence="3">
    <location>
        <begin position="62"/>
        <end position="75"/>
    </location>
</feature>
<comment type="subcellular location">
    <subcellularLocation>
        <location evidence="1">Nucleus</location>
    </subcellularLocation>
</comment>
<evidence type="ECO:0000256" key="2">
    <source>
        <dbReference type="ARBA" id="ARBA00023242"/>
    </source>
</evidence>
<name>A0A6A5XW99_9PLEO</name>
<evidence type="ECO:0000259" key="4">
    <source>
        <dbReference type="PROSITE" id="PS50048"/>
    </source>
</evidence>
<evidence type="ECO:0000313" key="6">
    <source>
        <dbReference type="Proteomes" id="UP000799778"/>
    </source>
</evidence>
<dbReference type="AlphaFoldDB" id="A0A6A5XW99"/>
<dbReference type="InterPro" id="IPR021858">
    <property type="entry name" value="Fun_TF"/>
</dbReference>
<organism evidence="5 6">
    <name type="scientific">Aaosphaeria arxii CBS 175.79</name>
    <dbReference type="NCBI Taxonomy" id="1450172"/>
    <lineage>
        <taxon>Eukaryota</taxon>
        <taxon>Fungi</taxon>
        <taxon>Dikarya</taxon>
        <taxon>Ascomycota</taxon>
        <taxon>Pezizomycotina</taxon>
        <taxon>Dothideomycetes</taxon>
        <taxon>Pleosporomycetidae</taxon>
        <taxon>Pleosporales</taxon>
        <taxon>Pleosporales incertae sedis</taxon>
        <taxon>Aaosphaeria</taxon>
    </lineage>
</organism>
<sequence>MQGTITLGSRMRETHVPAYRGRVRSGCLTCRSRKVKCDEARPNCHNCTRLARDCVYKPQRSLRPNTTVQSPSTSPEDAVQDVPIVDPTSNIRSNAIPNQGSPQEVEDCVLAEKSRLHSALKDALGLVQDSIPSPDSSFDNYTSNLETVLRHHQEYNVDSNNSEDDVASTSTLISRDIRLTTTMDKLTAREMGLQPWFSFFVEEVDCSCITPFDALNWRRMKIDVIKIATTNATVASAVLAISALYKGLTYHLPLSKAASFWDISKRAYEDALQREDHDFDAHLPGLFLLCLFSYIDPDSDPILKAPSEAFTARLITWAARPYHPPLSLRLSAWLRLLQAAMIRGGGMGLVSDDLLGYFPSHSGPIPSLKSPTDGGSDVATHLYEVLFDPIFDFYFQLQMISGEIARLTHYHRSRGSGKDQDEVTQQIINIRSKLRDLWSRRSPTQHQSPQDLRSNVSAKIANPIITLVGLCAAAYNAEFVEIDRVLGDPVSESSESKQCMRQIRNIVEGDWNVYHDGKLNPGLLRPLFLYAIECRNCEENQWAADRLGEIKNAVCRSDFFAAFGKALSDTQIRKDRRVTSKFFCIWYFGTVPPFM</sequence>
<dbReference type="SMART" id="SM00066">
    <property type="entry name" value="GAL4"/>
    <property type="match status" value="1"/>
</dbReference>
<feature type="region of interest" description="Disordered" evidence="3">
    <location>
        <begin position="62"/>
        <end position="83"/>
    </location>
</feature>
<dbReference type="InterPro" id="IPR036864">
    <property type="entry name" value="Zn2-C6_fun-type_DNA-bd_sf"/>
</dbReference>
<keyword evidence="2" id="KW-0539">Nucleus</keyword>
<dbReference type="GO" id="GO:0005634">
    <property type="term" value="C:nucleus"/>
    <property type="evidence" value="ECO:0007669"/>
    <property type="project" value="UniProtKB-SubCell"/>
</dbReference>
<dbReference type="GO" id="GO:0000981">
    <property type="term" value="F:DNA-binding transcription factor activity, RNA polymerase II-specific"/>
    <property type="evidence" value="ECO:0007669"/>
    <property type="project" value="InterPro"/>
</dbReference>
<dbReference type="PANTHER" id="PTHR37534">
    <property type="entry name" value="TRANSCRIPTIONAL ACTIVATOR PROTEIN UGA3"/>
    <property type="match status" value="1"/>
</dbReference>
<accession>A0A6A5XW99</accession>
<dbReference type="PROSITE" id="PS00463">
    <property type="entry name" value="ZN2_CY6_FUNGAL_1"/>
    <property type="match status" value="1"/>
</dbReference>
<proteinExistence type="predicted"/>
<dbReference type="CDD" id="cd00067">
    <property type="entry name" value="GAL4"/>
    <property type="match status" value="1"/>
</dbReference>
<dbReference type="PROSITE" id="PS50048">
    <property type="entry name" value="ZN2_CY6_FUNGAL_2"/>
    <property type="match status" value="1"/>
</dbReference>
<dbReference type="GO" id="GO:0008270">
    <property type="term" value="F:zinc ion binding"/>
    <property type="evidence" value="ECO:0007669"/>
    <property type="project" value="InterPro"/>
</dbReference>
<dbReference type="PANTHER" id="PTHR37534:SF7">
    <property type="entry name" value="TRANSCRIPTIONAL ACTIVATOR PROTEIN UGA3"/>
    <property type="match status" value="1"/>
</dbReference>
<dbReference type="Pfam" id="PF00172">
    <property type="entry name" value="Zn_clus"/>
    <property type="match status" value="1"/>
</dbReference>
<dbReference type="GO" id="GO:0045944">
    <property type="term" value="P:positive regulation of transcription by RNA polymerase II"/>
    <property type="evidence" value="ECO:0007669"/>
    <property type="project" value="TreeGrafter"/>
</dbReference>
<evidence type="ECO:0000256" key="3">
    <source>
        <dbReference type="SAM" id="MobiDB-lite"/>
    </source>
</evidence>
<dbReference type="GeneID" id="54281705"/>
<evidence type="ECO:0000313" key="5">
    <source>
        <dbReference type="EMBL" id="KAF2016910.1"/>
    </source>
</evidence>
<reference evidence="5" key="1">
    <citation type="journal article" date="2020" name="Stud. Mycol.">
        <title>101 Dothideomycetes genomes: a test case for predicting lifestyles and emergence of pathogens.</title>
        <authorList>
            <person name="Haridas S."/>
            <person name="Albert R."/>
            <person name="Binder M."/>
            <person name="Bloem J."/>
            <person name="Labutti K."/>
            <person name="Salamov A."/>
            <person name="Andreopoulos B."/>
            <person name="Baker S."/>
            <person name="Barry K."/>
            <person name="Bills G."/>
            <person name="Bluhm B."/>
            <person name="Cannon C."/>
            <person name="Castanera R."/>
            <person name="Culley D."/>
            <person name="Daum C."/>
            <person name="Ezra D."/>
            <person name="Gonzalez J."/>
            <person name="Henrissat B."/>
            <person name="Kuo A."/>
            <person name="Liang C."/>
            <person name="Lipzen A."/>
            <person name="Lutzoni F."/>
            <person name="Magnuson J."/>
            <person name="Mondo S."/>
            <person name="Nolan M."/>
            <person name="Ohm R."/>
            <person name="Pangilinan J."/>
            <person name="Park H.-J."/>
            <person name="Ramirez L."/>
            <person name="Alfaro M."/>
            <person name="Sun H."/>
            <person name="Tritt A."/>
            <person name="Yoshinaga Y."/>
            <person name="Zwiers L.-H."/>
            <person name="Turgeon B."/>
            <person name="Goodwin S."/>
            <person name="Spatafora J."/>
            <person name="Crous P."/>
            <person name="Grigoriev I."/>
        </authorList>
    </citation>
    <scope>NUCLEOTIDE SEQUENCE</scope>
    <source>
        <strain evidence="5">CBS 175.79</strain>
    </source>
</reference>
<dbReference type="RefSeq" id="XP_033385249.1">
    <property type="nucleotide sequence ID" value="XM_033524308.1"/>
</dbReference>
<dbReference type="GO" id="GO:0000976">
    <property type="term" value="F:transcription cis-regulatory region binding"/>
    <property type="evidence" value="ECO:0007669"/>
    <property type="project" value="TreeGrafter"/>
</dbReference>
<dbReference type="InterPro" id="IPR001138">
    <property type="entry name" value="Zn2Cys6_DnaBD"/>
</dbReference>
<keyword evidence="6" id="KW-1185">Reference proteome</keyword>
<protein>
    <recommendedName>
        <fullName evidence="4">Zn(2)-C6 fungal-type domain-containing protein</fullName>
    </recommendedName>
</protein>
<dbReference type="Pfam" id="PF11951">
    <property type="entry name" value="Fungal_trans_2"/>
    <property type="match status" value="1"/>
</dbReference>
<dbReference type="Gene3D" id="4.10.240.10">
    <property type="entry name" value="Zn(2)-C6 fungal-type DNA-binding domain"/>
    <property type="match status" value="1"/>
</dbReference>
<feature type="domain" description="Zn(2)-C6 fungal-type" evidence="4">
    <location>
        <begin position="26"/>
        <end position="56"/>
    </location>
</feature>
<dbReference type="Proteomes" id="UP000799778">
    <property type="component" value="Unassembled WGS sequence"/>
</dbReference>
<evidence type="ECO:0000256" key="1">
    <source>
        <dbReference type="ARBA" id="ARBA00004123"/>
    </source>
</evidence>
<dbReference type="SUPFAM" id="SSF57701">
    <property type="entry name" value="Zn2/Cys6 DNA-binding domain"/>
    <property type="match status" value="1"/>
</dbReference>
<dbReference type="OrthoDB" id="508119at2759"/>
<dbReference type="EMBL" id="ML978068">
    <property type="protein sequence ID" value="KAF2016910.1"/>
    <property type="molecule type" value="Genomic_DNA"/>
</dbReference>
<gene>
    <name evidence="5" type="ORF">BU24DRAFT_366349</name>
</gene>